<name>A0A1V9FDF5_9BACT</name>
<dbReference type="STRING" id="550983.A4R26_04370"/>
<comment type="caution">
    <text evidence="1">The sequence shown here is derived from an EMBL/GenBank/DDBJ whole genome shotgun (WGS) entry which is preliminary data.</text>
</comment>
<dbReference type="Pfam" id="PF12741">
    <property type="entry name" value="SusD-like"/>
    <property type="match status" value="1"/>
</dbReference>
<protein>
    <recommendedName>
        <fullName evidence="3">SusD/RagB family nutrient-binding outer membrane lipoprotein</fullName>
    </recommendedName>
</protein>
<dbReference type="OrthoDB" id="843771at2"/>
<dbReference type="Gene3D" id="1.25.40.390">
    <property type="match status" value="1"/>
</dbReference>
<dbReference type="EMBL" id="LWBP01000199">
    <property type="protein sequence ID" value="OQP56405.1"/>
    <property type="molecule type" value="Genomic_DNA"/>
</dbReference>
<dbReference type="AlphaFoldDB" id="A0A1V9FDF5"/>
<proteinExistence type="predicted"/>
<keyword evidence="2" id="KW-1185">Reference proteome</keyword>
<gene>
    <name evidence="1" type="ORF">A4R26_04370</name>
</gene>
<dbReference type="Proteomes" id="UP000192276">
    <property type="component" value="Unassembled WGS sequence"/>
</dbReference>
<sequence length="538" mass="58959">MITGKINFWQSFIPAGMLLLVAGTACTRNFEELNTNQHEATEEMMATDNLKTGAFFSQMQRNVVLFKDGINLSSDYQVAQGLTSDVYSGYVAPTGTWYGGVHNGSYYLISNWIERTFTSGFVSVMPAWRSINTIASEQNLPEIAALATVVKVQGMHRVADAYGPIPYVNFSGSLKNNYDPLQNVYTRFFEELDGAIDVLTKFAQGNPSSVLMRDYDYIYGGNVTKWIKFANTLRLRLAMRVVYANASLAKTEAEKSIANPFGVISNADERAAIQRSNTLAYMHPLYEIAYNFNAGEVRMSASMDAYMNGYADPRRAAYFTKAGDGNYHGVRQGIVTTTWTPYSGPAISNLNVNSGSTPIVWITAAESYFLRAEGALRGWNMGGTAQDLYNQGIAVSFKENGLADDAAVYAANNTAMPIAFTDNSGQSGNNAPAPSAITIAWNAADNFEANLERIITQKWLALYPDGPEGWAEFRRTGYPKLLPVVNNNSNGTINTAVHIRRIPYPQSEYTNNKAGVQSGLSALGGPDGGGVKLWWDKK</sequence>
<evidence type="ECO:0000313" key="1">
    <source>
        <dbReference type="EMBL" id="OQP56405.1"/>
    </source>
</evidence>
<evidence type="ECO:0008006" key="3">
    <source>
        <dbReference type="Google" id="ProtNLM"/>
    </source>
</evidence>
<evidence type="ECO:0000313" key="2">
    <source>
        <dbReference type="Proteomes" id="UP000192276"/>
    </source>
</evidence>
<accession>A0A1V9FDF5</accession>
<organism evidence="1 2">
    <name type="scientific">Niastella populi</name>
    <dbReference type="NCBI Taxonomy" id="550983"/>
    <lineage>
        <taxon>Bacteria</taxon>
        <taxon>Pseudomonadati</taxon>
        <taxon>Bacteroidota</taxon>
        <taxon>Chitinophagia</taxon>
        <taxon>Chitinophagales</taxon>
        <taxon>Chitinophagaceae</taxon>
        <taxon>Niastella</taxon>
    </lineage>
</organism>
<dbReference type="SUPFAM" id="SSF48452">
    <property type="entry name" value="TPR-like"/>
    <property type="match status" value="1"/>
</dbReference>
<reference evidence="2" key="1">
    <citation type="submission" date="2016-04" db="EMBL/GenBank/DDBJ databases">
        <authorList>
            <person name="Chen L."/>
            <person name="Zhuang W."/>
            <person name="Wang G."/>
        </authorList>
    </citation>
    <scope>NUCLEOTIDE SEQUENCE [LARGE SCALE GENOMIC DNA]</scope>
    <source>
        <strain evidence="2">208</strain>
    </source>
</reference>
<dbReference type="InterPro" id="IPR024302">
    <property type="entry name" value="SusD-like"/>
</dbReference>
<dbReference type="PROSITE" id="PS51257">
    <property type="entry name" value="PROKAR_LIPOPROTEIN"/>
    <property type="match status" value="1"/>
</dbReference>
<dbReference type="InterPro" id="IPR011990">
    <property type="entry name" value="TPR-like_helical_dom_sf"/>
</dbReference>